<dbReference type="EMBL" id="CAJNOM010000168">
    <property type="protein sequence ID" value="CAF1172319.1"/>
    <property type="molecule type" value="Genomic_DNA"/>
</dbReference>
<evidence type="ECO:0000313" key="4">
    <source>
        <dbReference type="Proteomes" id="UP000663832"/>
    </source>
</evidence>
<sequence length="279" mass="32612">MRNKTDQHLSTGCLQLSALSIRGHAMLSHEGLPPEREILEYAWQIETILDECTLGRSSYIGRAKWIEKLKYDVLRFSLDSTHLNLIEVGNAVNVQIAPIRLCMCNMHTSLCNEKAGSVSIPELRINAKFECHPPTPATINEQLEFLRRHDQHSERLHFLYNPKFQQTLIIPTISTNLKRPSYVGLATNYYTLVQDEQFFKSTFRPSEQSSFGRSLFHPELHVLHSYFIFEHKYNWTNYDQHVSRLHDELDDKEIFYSFDFCGQQKQSNEQHQNINDNPL</sequence>
<reference evidence="1" key="1">
    <citation type="submission" date="2021-02" db="EMBL/GenBank/DDBJ databases">
        <authorList>
            <person name="Nowell W R."/>
        </authorList>
    </citation>
    <scope>NUCLEOTIDE SEQUENCE</scope>
</reference>
<evidence type="ECO:0000313" key="1">
    <source>
        <dbReference type="EMBL" id="CAF0843038.1"/>
    </source>
</evidence>
<evidence type="ECO:0000313" key="5">
    <source>
        <dbReference type="Proteomes" id="UP000663877"/>
    </source>
</evidence>
<accession>A0A813VW60</accession>
<dbReference type="PANTHER" id="PTHR31640">
    <property type="entry name" value="TRANSMEMBRANE PROTEIN KIAA1109"/>
    <property type="match status" value="1"/>
</dbReference>
<comment type="caution">
    <text evidence="1">The sequence shown here is derived from an EMBL/GenBank/DDBJ whole genome shotgun (WGS) entry which is preliminary data.</text>
</comment>
<dbReference type="InterPro" id="IPR033616">
    <property type="entry name" value="BLTP1"/>
</dbReference>
<organism evidence="1 5">
    <name type="scientific">Adineta steineri</name>
    <dbReference type="NCBI Taxonomy" id="433720"/>
    <lineage>
        <taxon>Eukaryota</taxon>
        <taxon>Metazoa</taxon>
        <taxon>Spiralia</taxon>
        <taxon>Gnathifera</taxon>
        <taxon>Rotifera</taxon>
        <taxon>Eurotatoria</taxon>
        <taxon>Bdelloidea</taxon>
        <taxon>Adinetida</taxon>
        <taxon>Adinetidae</taxon>
        <taxon>Adineta</taxon>
    </lineage>
</organism>
<dbReference type="GO" id="GO:0048488">
    <property type="term" value="P:synaptic vesicle endocytosis"/>
    <property type="evidence" value="ECO:0007669"/>
    <property type="project" value="TreeGrafter"/>
</dbReference>
<dbReference type="Proteomes" id="UP000663832">
    <property type="component" value="Unassembled WGS sequence"/>
</dbReference>
<dbReference type="GO" id="GO:0098793">
    <property type="term" value="C:presynapse"/>
    <property type="evidence" value="ECO:0007669"/>
    <property type="project" value="GOC"/>
</dbReference>
<dbReference type="Proteomes" id="UP000663877">
    <property type="component" value="Unassembled WGS sequence"/>
</dbReference>
<keyword evidence="4" id="KW-1185">Reference proteome</keyword>
<dbReference type="EMBL" id="CAJNOM010000167">
    <property type="protein sequence ID" value="CAF1170960.1"/>
    <property type="molecule type" value="Genomic_DNA"/>
</dbReference>
<proteinExistence type="predicted"/>
<protein>
    <submittedName>
        <fullName evidence="1">Uncharacterized protein</fullName>
    </submittedName>
</protein>
<evidence type="ECO:0000313" key="3">
    <source>
        <dbReference type="EMBL" id="CAF1172319.1"/>
    </source>
</evidence>
<gene>
    <name evidence="1" type="ORF">BJG266_LOCUS7418</name>
    <name evidence="2" type="ORF">QVE165_LOCUS24118</name>
    <name evidence="3" type="ORF">QVE165_LOCUS24192</name>
</gene>
<dbReference type="AlphaFoldDB" id="A0A813VW60"/>
<dbReference type="OrthoDB" id="10051416at2759"/>
<dbReference type="EMBL" id="CAJNOI010000022">
    <property type="protein sequence ID" value="CAF0843038.1"/>
    <property type="molecule type" value="Genomic_DNA"/>
</dbReference>
<dbReference type="PANTHER" id="PTHR31640:SF1">
    <property type="entry name" value="BRIDGE-LIKE LIPID TRANSFER PROTEIN FAMILY MEMBER 1"/>
    <property type="match status" value="1"/>
</dbReference>
<evidence type="ECO:0000313" key="2">
    <source>
        <dbReference type="EMBL" id="CAF1170960.1"/>
    </source>
</evidence>
<name>A0A813VW60_9BILA</name>